<protein>
    <recommendedName>
        <fullName evidence="3">NmrA-like domain-containing protein</fullName>
    </recommendedName>
</protein>
<evidence type="ECO:0008006" key="3">
    <source>
        <dbReference type="Google" id="ProtNLM"/>
    </source>
</evidence>
<dbReference type="InterPro" id="IPR036291">
    <property type="entry name" value="NAD(P)-bd_dom_sf"/>
</dbReference>
<dbReference type="Gene3D" id="3.90.25.10">
    <property type="entry name" value="UDP-galactose 4-epimerase, domain 1"/>
    <property type="match status" value="1"/>
</dbReference>
<gene>
    <name evidence="1" type="ORF">OHB29_36175</name>
</gene>
<evidence type="ECO:0000313" key="1">
    <source>
        <dbReference type="EMBL" id="WUG97993.1"/>
    </source>
</evidence>
<keyword evidence="2" id="KW-1185">Reference proteome</keyword>
<dbReference type="EMBL" id="CP107906">
    <property type="protein sequence ID" value="WUG97993.1"/>
    <property type="molecule type" value="Genomic_DNA"/>
</dbReference>
<name>A0ABZ1P3R9_STRVL</name>
<dbReference type="Gene3D" id="3.40.50.720">
    <property type="entry name" value="NAD(P)-binding Rossmann-like Domain"/>
    <property type="match status" value="1"/>
</dbReference>
<reference evidence="1 2" key="1">
    <citation type="submission" date="2022-10" db="EMBL/GenBank/DDBJ databases">
        <title>The complete genomes of actinobacterial strains from the NBC collection.</title>
        <authorList>
            <person name="Joergensen T.S."/>
            <person name="Alvarez Arevalo M."/>
            <person name="Sterndorff E.B."/>
            <person name="Faurdal D."/>
            <person name="Vuksanovic O."/>
            <person name="Mourched A.-S."/>
            <person name="Charusanti P."/>
            <person name="Shaw S."/>
            <person name="Blin K."/>
            <person name="Weber T."/>
        </authorList>
    </citation>
    <scope>NUCLEOTIDE SEQUENCE [LARGE SCALE GENOMIC DNA]</scope>
    <source>
        <strain evidence="1 2">NBC_00456</strain>
    </source>
</reference>
<dbReference type="SUPFAM" id="SSF51735">
    <property type="entry name" value="NAD(P)-binding Rossmann-fold domains"/>
    <property type="match status" value="1"/>
</dbReference>
<organism evidence="1 2">
    <name type="scientific">Streptomyces violaceus</name>
    <name type="common">Streptomyces venezuelae</name>
    <dbReference type="NCBI Taxonomy" id="1936"/>
    <lineage>
        <taxon>Bacteria</taxon>
        <taxon>Bacillati</taxon>
        <taxon>Actinomycetota</taxon>
        <taxon>Actinomycetes</taxon>
        <taxon>Kitasatosporales</taxon>
        <taxon>Streptomycetaceae</taxon>
        <taxon>Streptomyces</taxon>
    </lineage>
</organism>
<dbReference type="RefSeq" id="WP_328345405.1">
    <property type="nucleotide sequence ID" value="NZ_CP107906.1"/>
</dbReference>
<evidence type="ECO:0000313" key="2">
    <source>
        <dbReference type="Proteomes" id="UP001341259"/>
    </source>
</evidence>
<accession>A0ABZ1P3R9</accession>
<sequence>MTEPRLFFENLLMPHVVGAVREQGALRYPLPDGFRVSWASHLDIADVAAALFKRQDVTGVVSVGQYPAITGQDPAEAFSARLGRDAVYEAITPDAFRASTAPLIGEGPAADVADSYKAMGALPDRSITPERSAQKLLGITPRTAIQWLTDIGVA</sequence>
<proteinExistence type="predicted"/>
<dbReference type="Proteomes" id="UP001341259">
    <property type="component" value="Chromosome"/>
</dbReference>